<dbReference type="Pfam" id="PF13561">
    <property type="entry name" value="adh_short_C2"/>
    <property type="match status" value="1"/>
</dbReference>
<dbReference type="PRINTS" id="PR00081">
    <property type="entry name" value="GDHRDH"/>
</dbReference>
<dbReference type="PANTHER" id="PTHR43975:SF2">
    <property type="entry name" value="EG:BACR7A4.14 PROTEIN-RELATED"/>
    <property type="match status" value="1"/>
</dbReference>
<dbReference type="Proteomes" id="UP001208570">
    <property type="component" value="Unassembled WGS sequence"/>
</dbReference>
<reference evidence="1" key="1">
    <citation type="journal article" date="2023" name="Mol. Biol. Evol.">
        <title>Third-Generation Sequencing Reveals the Adaptive Role of the Epigenome in Three Deep-Sea Polychaetes.</title>
        <authorList>
            <person name="Perez M."/>
            <person name="Aroh O."/>
            <person name="Sun Y."/>
            <person name="Lan Y."/>
            <person name="Juniper S.K."/>
            <person name="Young C.R."/>
            <person name="Angers B."/>
            <person name="Qian P.Y."/>
        </authorList>
    </citation>
    <scope>NUCLEOTIDE SEQUENCE</scope>
    <source>
        <strain evidence="1">P08H-3</strain>
    </source>
</reference>
<dbReference type="PANTHER" id="PTHR43975">
    <property type="entry name" value="ZGC:101858"/>
    <property type="match status" value="1"/>
</dbReference>
<dbReference type="Gene3D" id="3.40.50.720">
    <property type="entry name" value="NAD(P)-binding Rossmann-like Domain"/>
    <property type="match status" value="2"/>
</dbReference>
<gene>
    <name evidence="1" type="ORF">LSH36_1517g00033</name>
</gene>
<dbReference type="AlphaFoldDB" id="A0AAD9IT17"/>
<accession>A0AAD9IT17</accession>
<proteinExistence type="predicted"/>
<sequence length="254" mass="27304">MNLSNPTTYPTPSRNIEATAPTGLYTFYCIPGASGSIGSATAVEFARQGATLALTGRDQLKLNATARRCRKAGATQQQICVVTGDISDEDDIRRIIEKTVDAFGGIDVLVNCAGIIRSGDLLTTKLSDYDAIFKTNVKGTFLVCQYARPHLLERKELGPKGVRVNSVNPGVVKDTALWTREGAPFSQDPDTAEKIQNQLPEIYPLRRISEVKDVVNAILFLSSGKASYIHGIALPVDGGKILTSKPGTSVPKPQ</sequence>
<dbReference type="SUPFAM" id="SSF51735">
    <property type="entry name" value="NAD(P)-binding Rossmann-fold domains"/>
    <property type="match status" value="1"/>
</dbReference>
<dbReference type="InterPro" id="IPR002347">
    <property type="entry name" value="SDR_fam"/>
</dbReference>
<protein>
    <submittedName>
        <fullName evidence="1">Uncharacterized protein</fullName>
    </submittedName>
</protein>
<comment type="caution">
    <text evidence="1">The sequence shown here is derived from an EMBL/GenBank/DDBJ whole genome shotgun (WGS) entry which is preliminary data.</text>
</comment>
<evidence type="ECO:0000313" key="2">
    <source>
        <dbReference type="Proteomes" id="UP001208570"/>
    </source>
</evidence>
<dbReference type="Pfam" id="PF00106">
    <property type="entry name" value="adh_short"/>
    <property type="match status" value="1"/>
</dbReference>
<evidence type="ECO:0000313" key="1">
    <source>
        <dbReference type="EMBL" id="KAK2140012.1"/>
    </source>
</evidence>
<name>A0AAD9IT17_9ANNE</name>
<dbReference type="InterPro" id="IPR036291">
    <property type="entry name" value="NAD(P)-bd_dom_sf"/>
</dbReference>
<keyword evidence="2" id="KW-1185">Reference proteome</keyword>
<organism evidence="1 2">
    <name type="scientific">Paralvinella palmiformis</name>
    <dbReference type="NCBI Taxonomy" id="53620"/>
    <lineage>
        <taxon>Eukaryota</taxon>
        <taxon>Metazoa</taxon>
        <taxon>Spiralia</taxon>
        <taxon>Lophotrochozoa</taxon>
        <taxon>Annelida</taxon>
        <taxon>Polychaeta</taxon>
        <taxon>Sedentaria</taxon>
        <taxon>Canalipalpata</taxon>
        <taxon>Terebellida</taxon>
        <taxon>Terebelliformia</taxon>
        <taxon>Alvinellidae</taxon>
        <taxon>Paralvinella</taxon>
    </lineage>
</organism>
<dbReference type="EMBL" id="JAODUP010001515">
    <property type="protein sequence ID" value="KAK2140012.1"/>
    <property type="molecule type" value="Genomic_DNA"/>
</dbReference>